<accession>A0A0N0NQA4</accession>
<keyword evidence="10" id="KW-1185">Reference proteome</keyword>
<dbReference type="InterPro" id="IPR011701">
    <property type="entry name" value="MFS"/>
</dbReference>
<dbReference type="Gene3D" id="1.20.1250.20">
    <property type="entry name" value="MFS general substrate transporter like domains"/>
    <property type="match status" value="2"/>
</dbReference>
<evidence type="ECO:0000256" key="7">
    <source>
        <dbReference type="SAM" id="Phobius"/>
    </source>
</evidence>
<evidence type="ECO:0000259" key="8">
    <source>
        <dbReference type="PROSITE" id="PS50850"/>
    </source>
</evidence>
<comment type="caution">
    <text evidence="9">The sequence shown here is derived from an EMBL/GenBank/DDBJ whole genome shotgun (WGS) entry which is preliminary data.</text>
</comment>
<gene>
    <name evidence="9" type="ORF">AB675_6535</name>
</gene>
<dbReference type="GO" id="GO:0022857">
    <property type="term" value="F:transmembrane transporter activity"/>
    <property type="evidence" value="ECO:0007669"/>
    <property type="project" value="InterPro"/>
</dbReference>
<feature type="transmembrane region" description="Helical" evidence="7">
    <location>
        <begin position="415"/>
        <end position="436"/>
    </location>
</feature>
<organism evidence="9 10">
    <name type="scientific">Cyphellophora attinorum</name>
    <dbReference type="NCBI Taxonomy" id="1664694"/>
    <lineage>
        <taxon>Eukaryota</taxon>
        <taxon>Fungi</taxon>
        <taxon>Dikarya</taxon>
        <taxon>Ascomycota</taxon>
        <taxon>Pezizomycotina</taxon>
        <taxon>Eurotiomycetes</taxon>
        <taxon>Chaetothyriomycetidae</taxon>
        <taxon>Chaetothyriales</taxon>
        <taxon>Cyphellophoraceae</taxon>
        <taxon>Cyphellophora</taxon>
    </lineage>
</organism>
<evidence type="ECO:0000256" key="4">
    <source>
        <dbReference type="ARBA" id="ARBA00022989"/>
    </source>
</evidence>
<name>A0A0N0NQA4_9EURO</name>
<dbReference type="OrthoDB" id="2250022at2759"/>
<evidence type="ECO:0000256" key="6">
    <source>
        <dbReference type="SAM" id="Coils"/>
    </source>
</evidence>
<evidence type="ECO:0000313" key="10">
    <source>
        <dbReference type="Proteomes" id="UP000038010"/>
    </source>
</evidence>
<feature type="transmembrane region" description="Helical" evidence="7">
    <location>
        <begin position="54"/>
        <end position="71"/>
    </location>
</feature>
<keyword evidence="5 7" id="KW-0472">Membrane</keyword>
<feature type="transmembrane region" description="Helical" evidence="7">
    <location>
        <begin position="382"/>
        <end position="403"/>
    </location>
</feature>
<protein>
    <submittedName>
        <fullName evidence="9">Putative transporter</fullName>
    </submittedName>
</protein>
<reference evidence="9 10" key="1">
    <citation type="submission" date="2015-06" db="EMBL/GenBank/DDBJ databases">
        <title>Draft genome of the ant-associated black yeast Phialophora attae CBS 131958.</title>
        <authorList>
            <person name="Moreno L.F."/>
            <person name="Stielow B.J."/>
            <person name="de Hoog S."/>
            <person name="Vicente V.A."/>
            <person name="Weiss V.A."/>
            <person name="de Vries M."/>
            <person name="Cruz L.M."/>
            <person name="Souza E.M."/>
        </authorList>
    </citation>
    <scope>NUCLEOTIDE SEQUENCE [LARGE SCALE GENOMIC DNA]</scope>
    <source>
        <strain evidence="9 10">CBS 131958</strain>
    </source>
</reference>
<evidence type="ECO:0000256" key="5">
    <source>
        <dbReference type="ARBA" id="ARBA00023136"/>
    </source>
</evidence>
<keyword evidence="3 7" id="KW-0812">Transmembrane</keyword>
<dbReference type="Proteomes" id="UP000038010">
    <property type="component" value="Unassembled WGS sequence"/>
</dbReference>
<dbReference type="GeneID" id="28738714"/>
<feature type="coiled-coil region" evidence="6">
    <location>
        <begin position="469"/>
        <end position="496"/>
    </location>
</feature>
<feature type="transmembrane region" description="Helical" evidence="7">
    <location>
        <begin position="356"/>
        <end position="376"/>
    </location>
</feature>
<dbReference type="Pfam" id="PF07690">
    <property type="entry name" value="MFS_1"/>
    <property type="match status" value="1"/>
</dbReference>
<dbReference type="GO" id="GO:0016020">
    <property type="term" value="C:membrane"/>
    <property type="evidence" value="ECO:0007669"/>
    <property type="project" value="UniProtKB-SubCell"/>
</dbReference>
<evidence type="ECO:0000256" key="3">
    <source>
        <dbReference type="ARBA" id="ARBA00022692"/>
    </source>
</evidence>
<feature type="transmembrane region" description="Helical" evidence="7">
    <location>
        <begin position="193"/>
        <end position="212"/>
    </location>
</feature>
<keyword evidence="6" id="KW-0175">Coiled coil</keyword>
<feature type="transmembrane region" description="Helical" evidence="7">
    <location>
        <begin position="218"/>
        <end position="241"/>
    </location>
</feature>
<dbReference type="InterPro" id="IPR036259">
    <property type="entry name" value="MFS_trans_sf"/>
</dbReference>
<feature type="transmembrane region" description="Helical" evidence="7">
    <location>
        <begin position="152"/>
        <end position="172"/>
    </location>
</feature>
<feature type="transmembrane region" description="Helical" evidence="7">
    <location>
        <begin position="448"/>
        <end position="469"/>
    </location>
</feature>
<comment type="subcellular location">
    <subcellularLocation>
        <location evidence="1">Membrane</location>
        <topology evidence="1">Multi-pass membrane protein</topology>
    </subcellularLocation>
</comment>
<dbReference type="FunFam" id="1.20.1250.20:FF:000013">
    <property type="entry name" value="MFS general substrate transporter"/>
    <property type="match status" value="1"/>
</dbReference>
<dbReference type="SUPFAM" id="SSF103473">
    <property type="entry name" value="MFS general substrate transporter"/>
    <property type="match status" value="1"/>
</dbReference>
<feature type="transmembrane region" description="Helical" evidence="7">
    <location>
        <begin position="294"/>
        <end position="313"/>
    </location>
</feature>
<feature type="transmembrane region" description="Helical" evidence="7">
    <location>
        <begin position="325"/>
        <end position="344"/>
    </location>
</feature>
<dbReference type="PROSITE" id="PS50850">
    <property type="entry name" value="MFS"/>
    <property type="match status" value="1"/>
</dbReference>
<feature type="transmembrane region" description="Helical" evidence="7">
    <location>
        <begin position="98"/>
        <end position="117"/>
    </location>
</feature>
<dbReference type="FunFam" id="1.20.1250.20:FF:000057">
    <property type="entry name" value="MFS general substrate transporter"/>
    <property type="match status" value="1"/>
</dbReference>
<dbReference type="InterPro" id="IPR020846">
    <property type="entry name" value="MFS_dom"/>
</dbReference>
<evidence type="ECO:0000313" key="9">
    <source>
        <dbReference type="EMBL" id="KPI43678.1"/>
    </source>
</evidence>
<feature type="transmembrane region" description="Helical" evidence="7">
    <location>
        <begin position="124"/>
        <end position="146"/>
    </location>
</feature>
<dbReference type="AlphaFoldDB" id="A0A0N0NQA4"/>
<keyword evidence="4 7" id="KW-1133">Transmembrane helix</keyword>
<dbReference type="VEuPathDB" id="FungiDB:AB675_6535"/>
<dbReference type="PANTHER" id="PTHR43791">
    <property type="entry name" value="PERMEASE-RELATED"/>
    <property type="match status" value="1"/>
</dbReference>
<dbReference type="PANTHER" id="PTHR43791:SF78">
    <property type="entry name" value="TRANSPORTER, PUTATIVE (AFU_ORTHOLOGUE AFUA_3G01370)-RELATED"/>
    <property type="match status" value="1"/>
</dbReference>
<sequence length="519" mass="57814">MAEINKDTEDGRRASLRDQDLLEDKGTLTHEEVMKLTELTEEELAIEKKLKRRIDFTIMPLVVLVYLMNYIDRNNYAAARLQGLEADLNLKAEEYQTALSILFVGYILGQVPSNLLLNHLGRPSIYLGFFTTAWGLVSALTCLVTSYGGIVAARFVLGLVEAPFFAGVLFYLSKWYTKSELNLRMSIFYSGSLISGAFGNLIAAGILSGLAGKRGLSAWQWLYIIEGSITCFVGLCVMVLLPDFPHTWKRLSPEMKHVANRRMAIDAAEADVDEAGGMSQWKGFKLAMSDPKTYILAIAYMCITGAAGFQNFFPTLTGTLGYSHTISLLLAAPPYVFITFWALGHSILSDRIGNRFYFFMYPIPVTIVGFLIFMFTDSFGPRYFSLFLMCFIFAMNGTTYAWIANAIPRPPAKRAAAFAFINAIGNSASIWTPFVYTKGSAPHYRPALGMNIGLQAVAAICGVTMYIILTRANKRLDRLENENVELSAKEMAKLEKTAQMEGTDIAAARKMQKSYRYMV</sequence>
<dbReference type="RefSeq" id="XP_018003641.1">
    <property type="nucleotide sequence ID" value="XM_018146834.1"/>
</dbReference>
<evidence type="ECO:0000256" key="2">
    <source>
        <dbReference type="ARBA" id="ARBA00022448"/>
    </source>
</evidence>
<dbReference type="EMBL" id="LFJN01000004">
    <property type="protein sequence ID" value="KPI43678.1"/>
    <property type="molecule type" value="Genomic_DNA"/>
</dbReference>
<keyword evidence="2" id="KW-0813">Transport</keyword>
<feature type="domain" description="Major facilitator superfamily (MFS) profile" evidence="8">
    <location>
        <begin position="58"/>
        <end position="473"/>
    </location>
</feature>
<evidence type="ECO:0000256" key="1">
    <source>
        <dbReference type="ARBA" id="ARBA00004141"/>
    </source>
</evidence>
<proteinExistence type="predicted"/>